<reference evidence="1 2" key="1">
    <citation type="journal article" date="2019" name="Emerg. Microbes Infect.">
        <title>Comprehensive subspecies identification of 175 nontuberculous mycobacteria species based on 7547 genomic profiles.</title>
        <authorList>
            <person name="Matsumoto Y."/>
            <person name="Kinjo T."/>
            <person name="Motooka D."/>
            <person name="Nabeya D."/>
            <person name="Jung N."/>
            <person name="Uechi K."/>
            <person name="Horii T."/>
            <person name="Iida T."/>
            <person name="Fujita J."/>
            <person name="Nakamura S."/>
        </authorList>
    </citation>
    <scope>NUCLEOTIDE SEQUENCE [LARGE SCALE GENOMIC DNA]</scope>
    <source>
        <strain evidence="1 2">JCM 18538</strain>
    </source>
</reference>
<dbReference type="AlphaFoldDB" id="A0A7I7S434"/>
<name>A0A7I7S434_9MYCO</name>
<keyword evidence="2" id="KW-1185">Reference proteome</keyword>
<organism evidence="1 2">
    <name type="scientific">Mycolicibacterium arabiense</name>
    <dbReference type="NCBI Taxonomy" id="1286181"/>
    <lineage>
        <taxon>Bacteria</taxon>
        <taxon>Bacillati</taxon>
        <taxon>Actinomycetota</taxon>
        <taxon>Actinomycetes</taxon>
        <taxon>Mycobacteriales</taxon>
        <taxon>Mycobacteriaceae</taxon>
        <taxon>Mycolicibacterium</taxon>
    </lineage>
</organism>
<dbReference type="KEGG" id="marz:MARA_42130"/>
<sequence length="87" mass="9753">MDDARVREIERIAGEGGYVSYRVRLQTPSGPRDVTFSGNIFVGPVAVTADTDGQWADEVIDDPRRFGEFYSPDWVRRYVATRQLAAG</sequence>
<proteinExistence type="predicted"/>
<dbReference type="Proteomes" id="UP000467428">
    <property type="component" value="Chromosome"/>
</dbReference>
<geneLocation type="plasmid" evidence="2">
    <name>pjcm18538 dna</name>
</geneLocation>
<dbReference type="RefSeq" id="WP_163920399.1">
    <property type="nucleotide sequence ID" value="NZ_AP022593.1"/>
</dbReference>
<evidence type="ECO:0000313" key="1">
    <source>
        <dbReference type="EMBL" id="BBY50745.1"/>
    </source>
</evidence>
<gene>
    <name evidence="1" type="ORF">MARA_42130</name>
</gene>
<evidence type="ECO:0000313" key="2">
    <source>
        <dbReference type="Proteomes" id="UP000467428"/>
    </source>
</evidence>
<accession>A0A7I7S434</accession>
<dbReference type="EMBL" id="AP022593">
    <property type="protein sequence ID" value="BBY50745.1"/>
    <property type="molecule type" value="Genomic_DNA"/>
</dbReference>
<protein>
    <submittedName>
        <fullName evidence="1">Uncharacterized protein</fullName>
    </submittedName>
</protein>